<reference evidence="1" key="1">
    <citation type="submission" date="2019-10" db="EMBL/GenBank/DDBJ databases">
        <authorList>
            <consortium name="DOE Joint Genome Institute"/>
            <person name="Kuo A."/>
            <person name="Miyauchi S."/>
            <person name="Kiss E."/>
            <person name="Drula E."/>
            <person name="Kohler A."/>
            <person name="Sanchez-Garcia M."/>
            <person name="Andreopoulos B."/>
            <person name="Barry K.W."/>
            <person name="Bonito G."/>
            <person name="Buee M."/>
            <person name="Carver A."/>
            <person name="Chen C."/>
            <person name="Cichocki N."/>
            <person name="Clum A."/>
            <person name="Culley D."/>
            <person name="Crous P.W."/>
            <person name="Fauchery L."/>
            <person name="Girlanda M."/>
            <person name="Hayes R."/>
            <person name="Keri Z."/>
            <person name="LaButti K."/>
            <person name="Lipzen A."/>
            <person name="Lombard V."/>
            <person name="Magnuson J."/>
            <person name="Maillard F."/>
            <person name="Morin E."/>
            <person name="Murat C."/>
            <person name="Nolan M."/>
            <person name="Ohm R."/>
            <person name="Pangilinan J."/>
            <person name="Pereira M."/>
            <person name="Perotto S."/>
            <person name="Peter M."/>
            <person name="Riley R."/>
            <person name="Sitrit Y."/>
            <person name="Stielow B."/>
            <person name="Szollosi G."/>
            <person name="Zifcakova L."/>
            <person name="Stursova M."/>
            <person name="Spatafora J.W."/>
            <person name="Tedersoo L."/>
            <person name="Vaario L.-M."/>
            <person name="Yamada A."/>
            <person name="Yan M."/>
            <person name="Wang P."/>
            <person name="Xu J."/>
            <person name="Bruns T."/>
            <person name="Baldrian P."/>
            <person name="Vilgalys R."/>
            <person name="Henrissat B."/>
            <person name="Grigoriev I.V."/>
            <person name="Hibbett D."/>
            <person name="Nagy L.G."/>
            <person name="Martin F.M."/>
        </authorList>
    </citation>
    <scope>NUCLEOTIDE SEQUENCE</scope>
    <source>
        <strain evidence="1">BED1</strain>
    </source>
</reference>
<reference evidence="1" key="2">
    <citation type="journal article" date="2020" name="Nat. Commun.">
        <title>Large-scale genome sequencing of mycorrhizal fungi provides insights into the early evolution of symbiotic traits.</title>
        <authorList>
            <person name="Miyauchi S."/>
            <person name="Kiss E."/>
            <person name="Kuo A."/>
            <person name="Drula E."/>
            <person name="Kohler A."/>
            <person name="Sanchez-Garcia M."/>
            <person name="Morin E."/>
            <person name="Andreopoulos B."/>
            <person name="Barry K.W."/>
            <person name="Bonito G."/>
            <person name="Buee M."/>
            <person name="Carver A."/>
            <person name="Chen C."/>
            <person name="Cichocki N."/>
            <person name="Clum A."/>
            <person name="Culley D."/>
            <person name="Crous P.W."/>
            <person name="Fauchery L."/>
            <person name="Girlanda M."/>
            <person name="Hayes R.D."/>
            <person name="Keri Z."/>
            <person name="LaButti K."/>
            <person name="Lipzen A."/>
            <person name="Lombard V."/>
            <person name="Magnuson J."/>
            <person name="Maillard F."/>
            <person name="Murat C."/>
            <person name="Nolan M."/>
            <person name="Ohm R.A."/>
            <person name="Pangilinan J."/>
            <person name="Pereira M.F."/>
            <person name="Perotto S."/>
            <person name="Peter M."/>
            <person name="Pfister S."/>
            <person name="Riley R."/>
            <person name="Sitrit Y."/>
            <person name="Stielow J.B."/>
            <person name="Szollosi G."/>
            <person name="Zifcakova L."/>
            <person name="Stursova M."/>
            <person name="Spatafora J.W."/>
            <person name="Tedersoo L."/>
            <person name="Vaario L.M."/>
            <person name="Yamada A."/>
            <person name="Yan M."/>
            <person name="Wang P."/>
            <person name="Xu J."/>
            <person name="Bruns T."/>
            <person name="Baldrian P."/>
            <person name="Vilgalys R."/>
            <person name="Dunand C."/>
            <person name="Henrissat B."/>
            <person name="Grigoriev I.V."/>
            <person name="Hibbett D."/>
            <person name="Nagy L.G."/>
            <person name="Martin F.M."/>
        </authorList>
    </citation>
    <scope>NUCLEOTIDE SEQUENCE</scope>
    <source>
        <strain evidence="1">BED1</strain>
    </source>
</reference>
<comment type="caution">
    <text evidence="1">The sequence shown here is derived from an EMBL/GenBank/DDBJ whole genome shotgun (WGS) entry which is preliminary data.</text>
</comment>
<dbReference type="EMBL" id="WHUW01000073">
    <property type="protein sequence ID" value="KAF8428484.1"/>
    <property type="molecule type" value="Genomic_DNA"/>
</dbReference>
<evidence type="ECO:0000313" key="3">
    <source>
        <dbReference type="Proteomes" id="UP001194468"/>
    </source>
</evidence>
<dbReference type="AlphaFoldDB" id="A0AAD4BFY3"/>
<sequence length="139" mass="15564">MAPFIPNGVYKIRNVAFPSIVASMVSGVQQPIMGLNDNPTIGSDKWRIINIGGGGNEVYIQNADTGTYASAQQFPDAQLFGSYDSLIWTVVKEDRGYYLQSPNAKYVWWLTEDRVFAPIKLSDFTAKDDTKWTFDRIGN</sequence>
<dbReference type="EMBL" id="WHUW01000013">
    <property type="protein sequence ID" value="KAF8439718.1"/>
    <property type="molecule type" value="Genomic_DNA"/>
</dbReference>
<evidence type="ECO:0000313" key="2">
    <source>
        <dbReference type="EMBL" id="KAF8439718.1"/>
    </source>
</evidence>
<evidence type="ECO:0008006" key="4">
    <source>
        <dbReference type="Google" id="ProtNLM"/>
    </source>
</evidence>
<name>A0AAD4BFY3_BOLED</name>
<organism evidence="1 3">
    <name type="scientific">Boletus edulis BED1</name>
    <dbReference type="NCBI Taxonomy" id="1328754"/>
    <lineage>
        <taxon>Eukaryota</taxon>
        <taxon>Fungi</taxon>
        <taxon>Dikarya</taxon>
        <taxon>Basidiomycota</taxon>
        <taxon>Agaricomycotina</taxon>
        <taxon>Agaricomycetes</taxon>
        <taxon>Agaricomycetidae</taxon>
        <taxon>Boletales</taxon>
        <taxon>Boletineae</taxon>
        <taxon>Boletaceae</taxon>
        <taxon>Boletoideae</taxon>
        <taxon>Boletus</taxon>
    </lineage>
</organism>
<evidence type="ECO:0000313" key="1">
    <source>
        <dbReference type="EMBL" id="KAF8428484.1"/>
    </source>
</evidence>
<accession>A0AAD4BFY3</accession>
<dbReference type="Proteomes" id="UP001194468">
    <property type="component" value="Unassembled WGS sequence"/>
</dbReference>
<proteinExistence type="predicted"/>
<protein>
    <recommendedName>
        <fullName evidence="4">Ricin B lectin domain-containing protein</fullName>
    </recommendedName>
</protein>
<dbReference type="SUPFAM" id="SSF50370">
    <property type="entry name" value="Ricin B-like lectins"/>
    <property type="match status" value="1"/>
</dbReference>
<keyword evidence="3" id="KW-1185">Reference proteome</keyword>
<dbReference type="InterPro" id="IPR035992">
    <property type="entry name" value="Ricin_B-like_lectins"/>
</dbReference>
<gene>
    <name evidence="2" type="ORF">L210DRAFT_3645726</name>
    <name evidence="1" type="ORF">L210DRAFT_947872</name>
</gene>
<dbReference type="Gene3D" id="2.80.10.50">
    <property type="match status" value="1"/>
</dbReference>